<gene>
    <name evidence="1" type="primary">RvY_11186-1</name>
    <name evidence="1" type="synonym">RvY_11186.1</name>
    <name evidence="1" type="ORF">RvY_11186</name>
</gene>
<organism evidence="1 2">
    <name type="scientific">Ramazzottius varieornatus</name>
    <name type="common">Water bear</name>
    <name type="synonym">Tardigrade</name>
    <dbReference type="NCBI Taxonomy" id="947166"/>
    <lineage>
        <taxon>Eukaryota</taxon>
        <taxon>Metazoa</taxon>
        <taxon>Ecdysozoa</taxon>
        <taxon>Tardigrada</taxon>
        <taxon>Eutardigrada</taxon>
        <taxon>Parachela</taxon>
        <taxon>Hypsibioidea</taxon>
        <taxon>Ramazzottiidae</taxon>
        <taxon>Ramazzottius</taxon>
    </lineage>
</organism>
<dbReference type="OrthoDB" id="2016582at2759"/>
<reference evidence="1 2" key="1">
    <citation type="journal article" date="2016" name="Nat. Commun.">
        <title>Extremotolerant tardigrade genome and improved radiotolerance of human cultured cells by tardigrade-unique protein.</title>
        <authorList>
            <person name="Hashimoto T."/>
            <person name="Horikawa D.D."/>
            <person name="Saito Y."/>
            <person name="Kuwahara H."/>
            <person name="Kozuka-Hata H."/>
            <person name="Shin-I T."/>
            <person name="Minakuchi Y."/>
            <person name="Ohishi K."/>
            <person name="Motoyama A."/>
            <person name="Aizu T."/>
            <person name="Enomoto A."/>
            <person name="Kondo K."/>
            <person name="Tanaka S."/>
            <person name="Hara Y."/>
            <person name="Koshikawa S."/>
            <person name="Sagara H."/>
            <person name="Miura T."/>
            <person name="Yokobori S."/>
            <person name="Miyagawa K."/>
            <person name="Suzuki Y."/>
            <person name="Kubo T."/>
            <person name="Oyama M."/>
            <person name="Kohara Y."/>
            <person name="Fujiyama A."/>
            <person name="Arakawa K."/>
            <person name="Katayama T."/>
            <person name="Toyoda A."/>
            <person name="Kunieda T."/>
        </authorList>
    </citation>
    <scope>NUCLEOTIDE SEQUENCE [LARGE SCALE GENOMIC DNA]</scope>
    <source>
        <strain evidence="1 2">YOKOZUNA-1</strain>
    </source>
</reference>
<dbReference type="Proteomes" id="UP000186922">
    <property type="component" value="Unassembled WGS sequence"/>
</dbReference>
<evidence type="ECO:0000313" key="2">
    <source>
        <dbReference type="Proteomes" id="UP000186922"/>
    </source>
</evidence>
<sequence length="286" mass="32016">MDHSDMTSKARLMAVSTKTSGTWLHALLASLLGNLLDDNTLRISVGLRLRSRLCQLHMCRCGKVVDEYGLRGLSCLKSAGRHSRHASLSESVRRALVSAQVSAVLEPLGLSRDHGLRPDGKTMIPWKNGKELVWDVTLVDTLAKFYVGKTSEKVGAAAKDAEERKIQKYQGIASQYFFVSWGFETFGSYGPAATELINAIGEKLVEFPFETRSLHTRKDLPSIPRVRSMGCRSRATVDYRELTSLDCQYLGRQLLFLKDLGALPWLEDPPYPMSYRVVTLGYQVRM</sequence>
<evidence type="ECO:0000313" key="1">
    <source>
        <dbReference type="EMBL" id="GAV00319.1"/>
    </source>
</evidence>
<dbReference type="AlphaFoldDB" id="A0A1D1VP63"/>
<comment type="caution">
    <text evidence="1">The sequence shown here is derived from an EMBL/GenBank/DDBJ whole genome shotgun (WGS) entry which is preliminary data.</text>
</comment>
<protein>
    <submittedName>
        <fullName evidence="1">Uncharacterized protein</fullName>
    </submittedName>
</protein>
<accession>A0A1D1VP63</accession>
<name>A0A1D1VP63_RAMVA</name>
<proteinExistence type="predicted"/>
<dbReference type="EMBL" id="BDGG01000006">
    <property type="protein sequence ID" value="GAV00319.1"/>
    <property type="molecule type" value="Genomic_DNA"/>
</dbReference>
<keyword evidence="2" id="KW-1185">Reference proteome</keyword>